<accession>A0AA88GFG4</accession>
<organism evidence="5 6">
    <name type="scientific">Naegleria lovaniensis</name>
    <name type="common">Amoeba</name>
    <dbReference type="NCBI Taxonomy" id="51637"/>
    <lineage>
        <taxon>Eukaryota</taxon>
        <taxon>Discoba</taxon>
        <taxon>Heterolobosea</taxon>
        <taxon>Tetramitia</taxon>
        <taxon>Eutetramitia</taxon>
        <taxon>Vahlkampfiidae</taxon>
        <taxon>Naegleria</taxon>
    </lineage>
</organism>
<dbReference type="PRINTS" id="PR00449">
    <property type="entry name" value="RASTRNSFRMNG"/>
</dbReference>
<comment type="similarity">
    <text evidence="1">Belongs to the small GTPase superfamily. Rab family.</text>
</comment>
<dbReference type="PROSITE" id="PS51421">
    <property type="entry name" value="RAS"/>
    <property type="match status" value="1"/>
</dbReference>
<keyword evidence="3" id="KW-0342">GTP-binding</keyword>
<evidence type="ECO:0008006" key="7">
    <source>
        <dbReference type="Google" id="ProtNLM"/>
    </source>
</evidence>
<evidence type="ECO:0000256" key="2">
    <source>
        <dbReference type="ARBA" id="ARBA00022741"/>
    </source>
</evidence>
<dbReference type="AlphaFoldDB" id="A0AA88GFG4"/>
<feature type="region of interest" description="Disordered" evidence="4">
    <location>
        <begin position="205"/>
        <end position="226"/>
    </location>
</feature>
<dbReference type="GO" id="GO:0003924">
    <property type="term" value="F:GTPase activity"/>
    <property type="evidence" value="ECO:0007669"/>
    <property type="project" value="InterPro"/>
</dbReference>
<proteinExistence type="inferred from homology"/>
<evidence type="ECO:0000256" key="4">
    <source>
        <dbReference type="SAM" id="MobiDB-lite"/>
    </source>
</evidence>
<dbReference type="FunFam" id="3.40.50.300:FF:001447">
    <property type="entry name" value="Ras-related protein Rab-1B"/>
    <property type="match status" value="1"/>
</dbReference>
<dbReference type="RefSeq" id="XP_044543387.1">
    <property type="nucleotide sequence ID" value="XM_044686663.1"/>
</dbReference>
<dbReference type="Proteomes" id="UP000816034">
    <property type="component" value="Unassembled WGS sequence"/>
</dbReference>
<dbReference type="SMART" id="SM00174">
    <property type="entry name" value="RHO"/>
    <property type="match status" value="1"/>
</dbReference>
<dbReference type="SMART" id="SM00175">
    <property type="entry name" value="RAB"/>
    <property type="match status" value="1"/>
</dbReference>
<feature type="compositionally biased region" description="Basic and acidic residues" evidence="4">
    <location>
        <begin position="211"/>
        <end position="224"/>
    </location>
</feature>
<dbReference type="PANTHER" id="PTHR47981:SF20">
    <property type="entry name" value="RAS-RELATED PROTEIN RAB-7A"/>
    <property type="match status" value="1"/>
</dbReference>
<dbReference type="InterPro" id="IPR027417">
    <property type="entry name" value="P-loop_NTPase"/>
</dbReference>
<dbReference type="GO" id="GO:0005525">
    <property type="term" value="F:GTP binding"/>
    <property type="evidence" value="ECO:0007669"/>
    <property type="project" value="UniProtKB-KW"/>
</dbReference>
<dbReference type="SUPFAM" id="SSF52540">
    <property type="entry name" value="P-loop containing nucleoside triphosphate hydrolases"/>
    <property type="match status" value="1"/>
</dbReference>
<evidence type="ECO:0000313" key="5">
    <source>
        <dbReference type="EMBL" id="KAG2374213.1"/>
    </source>
</evidence>
<evidence type="ECO:0000256" key="3">
    <source>
        <dbReference type="ARBA" id="ARBA00023134"/>
    </source>
</evidence>
<keyword evidence="2" id="KW-0547">Nucleotide-binding</keyword>
<name>A0AA88GFG4_NAELO</name>
<dbReference type="Pfam" id="PF00071">
    <property type="entry name" value="Ras"/>
    <property type="match status" value="1"/>
</dbReference>
<dbReference type="Gene3D" id="3.40.50.300">
    <property type="entry name" value="P-loop containing nucleotide triphosphate hydrolases"/>
    <property type="match status" value="1"/>
</dbReference>
<dbReference type="SMART" id="SM00176">
    <property type="entry name" value="RAN"/>
    <property type="match status" value="1"/>
</dbReference>
<evidence type="ECO:0000313" key="6">
    <source>
        <dbReference type="Proteomes" id="UP000816034"/>
    </source>
</evidence>
<dbReference type="NCBIfam" id="TIGR00231">
    <property type="entry name" value="small_GTP"/>
    <property type="match status" value="1"/>
</dbReference>
<reference evidence="5 6" key="1">
    <citation type="journal article" date="2018" name="BMC Genomics">
        <title>The genome of Naegleria lovaniensis, the basis for a comparative approach to unravel pathogenicity factors of the human pathogenic amoeba N. fowleri.</title>
        <authorList>
            <person name="Liechti N."/>
            <person name="Schurch N."/>
            <person name="Bruggmann R."/>
            <person name="Wittwer M."/>
        </authorList>
    </citation>
    <scope>NUCLEOTIDE SEQUENCE [LARGE SCALE GENOMIC DNA]</scope>
    <source>
        <strain evidence="5 6">ATCC 30569</strain>
    </source>
</reference>
<dbReference type="PROSITE" id="PS51419">
    <property type="entry name" value="RAB"/>
    <property type="match status" value="1"/>
</dbReference>
<protein>
    <recommendedName>
        <fullName evidence="7">Rab family small GTPase</fullName>
    </recommendedName>
</protein>
<dbReference type="EMBL" id="PYSW02000047">
    <property type="protein sequence ID" value="KAG2374213.1"/>
    <property type="molecule type" value="Genomic_DNA"/>
</dbReference>
<dbReference type="InterPro" id="IPR001806">
    <property type="entry name" value="Small_GTPase"/>
</dbReference>
<dbReference type="InterPro" id="IPR005225">
    <property type="entry name" value="Small_GTP-bd"/>
</dbReference>
<comment type="caution">
    <text evidence="5">The sequence shown here is derived from an EMBL/GenBank/DDBJ whole genome shotgun (WGS) entry which is preliminary data.</text>
</comment>
<gene>
    <name evidence="5" type="ORF">C9374_011050</name>
</gene>
<dbReference type="PANTHER" id="PTHR47981">
    <property type="entry name" value="RAB FAMILY"/>
    <property type="match status" value="1"/>
</dbReference>
<sequence>MKSVVHAAVGAAAQLHHHHESEKMLRVLFLGNSETGKTSIIERLVYDQFEENYTPTIGSDFLTSQNIEYRDDTYKLQLWDSAGLEKYQGLSVSFYRDIDIVCLVFSVTDLKSANSLNKWREEFLIQAGMSVTSSFPFVVIGNKIDCMNDFNKRHCEKTISTAKSWCAQFGYPYLETSAKSETSSNLETLIVPQIIEKYVSSAKLENEENEHDEKLLPETEEGKQKRSGICGNCSIL</sequence>
<evidence type="ECO:0000256" key="1">
    <source>
        <dbReference type="ARBA" id="ARBA00006270"/>
    </source>
</evidence>
<dbReference type="SMART" id="SM00173">
    <property type="entry name" value="RAS"/>
    <property type="match status" value="1"/>
</dbReference>
<keyword evidence="6" id="KW-1185">Reference proteome</keyword>
<dbReference type="GeneID" id="68103504"/>